<dbReference type="PANTHER" id="PTHR44591:SF22">
    <property type="entry name" value="CHEY SUBFAMILY"/>
    <property type="match status" value="1"/>
</dbReference>
<accession>A0A139XAX1</accession>
<dbReference type="InterPro" id="IPR011006">
    <property type="entry name" value="CheY-like_superfamily"/>
</dbReference>
<dbReference type="GO" id="GO:0000160">
    <property type="term" value="P:phosphorelay signal transduction system"/>
    <property type="evidence" value="ECO:0007669"/>
    <property type="project" value="InterPro"/>
</dbReference>
<dbReference type="SUPFAM" id="SSF52172">
    <property type="entry name" value="CheY-like"/>
    <property type="match status" value="1"/>
</dbReference>
<dbReference type="OrthoDB" id="424582at2"/>
<sequence length="125" mass="13962">MTTKTILVIDDEEGVRELVQVCLETIGGWDVFTAPRGKEGLAIAETKQPDAILLDVMMPDMDGPTTLKKLQANELTNHIPTIFLTAKAMISEQQQFRNLGVAGIITKPFDALDLIERIREILLWE</sequence>
<dbReference type="AlphaFoldDB" id="A0A139XAX1"/>
<dbReference type="PANTHER" id="PTHR44591">
    <property type="entry name" value="STRESS RESPONSE REGULATOR PROTEIN 1"/>
    <property type="match status" value="1"/>
</dbReference>
<dbReference type="PROSITE" id="PS50110">
    <property type="entry name" value="RESPONSE_REGULATORY"/>
    <property type="match status" value="1"/>
</dbReference>
<gene>
    <name evidence="4" type="ORF">WA1_17665</name>
</gene>
<dbReference type="EMBL" id="ANNX02000020">
    <property type="protein sequence ID" value="KYC41848.1"/>
    <property type="molecule type" value="Genomic_DNA"/>
</dbReference>
<evidence type="ECO:0000259" key="3">
    <source>
        <dbReference type="PROSITE" id="PS50110"/>
    </source>
</evidence>
<dbReference type="InterPro" id="IPR001789">
    <property type="entry name" value="Sig_transdc_resp-reg_receiver"/>
</dbReference>
<dbReference type="Pfam" id="PF00072">
    <property type="entry name" value="Response_reg"/>
    <property type="match status" value="1"/>
</dbReference>
<evidence type="ECO:0000256" key="2">
    <source>
        <dbReference type="PROSITE-ProRule" id="PRU00169"/>
    </source>
</evidence>
<organism evidence="4 5">
    <name type="scientific">Scytonema hofmannii PCC 7110</name>
    <dbReference type="NCBI Taxonomy" id="128403"/>
    <lineage>
        <taxon>Bacteria</taxon>
        <taxon>Bacillati</taxon>
        <taxon>Cyanobacteriota</taxon>
        <taxon>Cyanophyceae</taxon>
        <taxon>Nostocales</taxon>
        <taxon>Scytonemataceae</taxon>
        <taxon>Scytonema</taxon>
    </lineage>
</organism>
<name>A0A139XAX1_9CYAN</name>
<keyword evidence="5" id="KW-1185">Reference proteome</keyword>
<dbReference type="RefSeq" id="WP_017746252.1">
    <property type="nucleotide sequence ID" value="NZ_KQ976354.1"/>
</dbReference>
<evidence type="ECO:0000313" key="5">
    <source>
        <dbReference type="Proteomes" id="UP000076925"/>
    </source>
</evidence>
<feature type="domain" description="Response regulatory" evidence="3">
    <location>
        <begin position="5"/>
        <end position="122"/>
    </location>
</feature>
<evidence type="ECO:0000256" key="1">
    <source>
        <dbReference type="ARBA" id="ARBA00022553"/>
    </source>
</evidence>
<dbReference type="CDD" id="cd17552">
    <property type="entry name" value="REC_RR468-like"/>
    <property type="match status" value="1"/>
</dbReference>
<protein>
    <submittedName>
        <fullName evidence="4">Two-component system response regulator</fullName>
    </submittedName>
</protein>
<keyword evidence="1 2" id="KW-0597">Phosphoprotein</keyword>
<dbReference type="InterPro" id="IPR050595">
    <property type="entry name" value="Bact_response_regulator"/>
</dbReference>
<dbReference type="Proteomes" id="UP000076925">
    <property type="component" value="Unassembled WGS sequence"/>
</dbReference>
<evidence type="ECO:0000313" key="4">
    <source>
        <dbReference type="EMBL" id="KYC41848.1"/>
    </source>
</evidence>
<dbReference type="Gene3D" id="3.40.50.2300">
    <property type="match status" value="1"/>
</dbReference>
<comment type="caution">
    <text evidence="4">The sequence shown here is derived from an EMBL/GenBank/DDBJ whole genome shotgun (WGS) entry which is preliminary data.</text>
</comment>
<dbReference type="SMART" id="SM00448">
    <property type="entry name" value="REC"/>
    <property type="match status" value="1"/>
</dbReference>
<proteinExistence type="predicted"/>
<dbReference type="STRING" id="128403.WA1_17665"/>
<feature type="modified residue" description="4-aspartylphosphate" evidence="2">
    <location>
        <position position="55"/>
    </location>
</feature>
<reference evidence="4 5" key="1">
    <citation type="journal article" date="2013" name="Genome Biol. Evol.">
        <title>Genomes of Stigonematalean cyanobacteria (subsection V) and the evolution of oxygenic photosynthesis from prokaryotes to plastids.</title>
        <authorList>
            <person name="Dagan T."/>
            <person name="Roettger M."/>
            <person name="Stucken K."/>
            <person name="Landan G."/>
            <person name="Koch R."/>
            <person name="Major P."/>
            <person name="Gould S.B."/>
            <person name="Goremykin V.V."/>
            <person name="Rippka R."/>
            <person name="Tandeau de Marsac N."/>
            <person name="Gugger M."/>
            <person name="Lockhart P.J."/>
            <person name="Allen J.F."/>
            <person name="Brune I."/>
            <person name="Maus I."/>
            <person name="Puhler A."/>
            <person name="Martin W.F."/>
        </authorList>
    </citation>
    <scope>NUCLEOTIDE SEQUENCE [LARGE SCALE GENOMIC DNA]</scope>
    <source>
        <strain evidence="4 5">PCC 7110</strain>
    </source>
</reference>